<dbReference type="Pfam" id="PF26070">
    <property type="entry name" value="DUF8027"/>
    <property type="match status" value="1"/>
</dbReference>
<dbReference type="AlphaFoldDB" id="A0A6B0GTR4"/>
<feature type="domain" description="DUF8027" evidence="1">
    <location>
        <begin position="1"/>
        <end position="57"/>
    </location>
</feature>
<evidence type="ECO:0000313" key="2">
    <source>
        <dbReference type="EMBL" id="MWG36003.1"/>
    </source>
</evidence>
<evidence type="ECO:0000313" key="3">
    <source>
        <dbReference type="Proteomes" id="UP000451471"/>
    </source>
</evidence>
<protein>
    <recommendedName>
        <fullName evidence="1">DUF8027 domain-containing protein</fullName>
    </recommendedName>
</protein>
<organism evidence="2 3">
    <name type="scientific">Halomarina oriensis</name>
    <dbReference type="NCBI Taxonomy" id="671145"/>
    <lineage>
        <taxon>Archaea</taxon>
        <taxon>Methanobacteriati</taxon>
        <taxon>Methanobacteriota</taxon>
        <taxon>Stenosarchaea group</taxon>
        <taxon>Halobacteria</taxon>
        <taxon>Halobacteriales</taxon>
        <taxon>Natronomonadaceae</taxon>
        <taxon>Halomarina</taxon>
    </lineage>
</organism>
<name>A0A6B0GTR4_9EURY</name>
<comment type="caution">
    <text evidence="2">The sequence shown here is derived from an EMBL/GenBank/DDBJ whole genome shotgun (WGS) entry which is preliminary data.</text>
</comment>
<dbReference type="InterPro" id="IPR058340">
    <property type="entry name" value="DUF8027"/>
</dbReference>
<accession>A0A6B0GTR4</accession>
<proteinExistence type="predicted"/>
<dbReference type="RefSeq" id="WP_158205670.1">
    <property type="nucleotide sequence ID" value="NZ_WSZK01000029.1"/>
</dbReference>
<dbReference type="Proteomes" id="UP000451471">
    <property type="component" value="Unassembled WGS sequence"/>
</dbReference>
<reference evidence="2 3" key="1">
    <citation type="submission" date="2019-12" db="EMBL/GenBank/DDBJ databases">
        <title>Halocatena pleomorpha gen. nov. sp. nov., an extremely halophilic archaeon of family Halobacteriaceae isolated from saltpan soil.</title>
        <authorList>
            <person name="Pal Y."/>
            <person name="Verma A."/>
            <person name="Krishnamurthi S."/>
            <person name="Kumar P."/>
        </authorList>
    </citation>
    <scope>NUCLEOTIDE SEQUENCE [LARGE SCALE GENOMIC DNA]</scope>
    <source>
        <strain evidence="2 3">JCM 16495</strain>
    </source>
</reference>
<keyword evidence="3" id="KW-1185">Reference proteome</keyword>
<gene>
    <name evidence="2" type="ORF">GQS65_16165</name>
</gene>
<sequence length="61" mass="6723">MSIPGYDPADLDRMLLARLDEEDLGTVLDTEQLRRYEAGADLVDVLSEAEIREVLGDGSKS</sequence>
<dbReference type="EMBL" id="WSZK01000029">
    <property type="protein sequence ID" value="MWG36003.1"/>
    <property type="molecule type" value="Genomic_DNA"/>
</dbReference>
<evidence type="ECO:0000259" key="1">
    <source>
        <dbReference type="Pfam" id="PF26070"/>
    </source>
</evidence>